<geneLocation type="mitochondrion" evidence="20"/>
<comment type="function">
    <text evidence="18">Core subunit of the mitochondrial membrane respiratory chain NADH dehydrogenase (Complex I) which catalyzes electron transfer from NADH through the respiratory chain, using ubiquinone as an electron acceptor. Essential for the catalytic activity and assembly of complex I.</text>
</comment>
<evidence type="ECO:0000256" key="9">
    <source>
        <dbReference type="ARBA" id="ARBA00022792"/>
    </source>
</evidence>
<evidence type="ECO:0000256" key="13">
    <source>
        <dbReference type="ARBA" id="ARBA00023027"/>
    </source>
</evidence>
<feature type="transmembrane region" description="Helical" evidence="18">
    <location>
        <begin position="5"/>
        <end position="21"/>
    </location>
</feature>
<feature type="domain" description="NADH:quinone oxidoreductase/Mrp antiporter transmembrane" evidence="19">
    <location>
        <begin position="23"/>
        <end position="264"/>
    </location>
</feature>
<evidence type="ECO:0000256" key="18">
    <source>
        <dbReference type="RuleBase" id="RU003403"/>
    </source>
</evidence>
<dbReference type="InterPro" id="IPR003917">
    <property type="entry name" value="NADH_UbQ_OxRdtase_chain2"/>
</dbReference>
<keyword evidence="16 18" id="KW-0472">Membrane</keyword>
<dbReference type="GO" id="GO:0006120">
    <property type="term" value="P:mitochondrial electron transport, NADH to ubiquinone"/>
    <property type="evidence" value="ECO:0007669"/>
    <property type="project" value="InterPro"/>
</dbReference>
<evidence type="ECO:0000256" key="14">
    <source>
        <dbReference type="ARBA" id="ARBA00023075"/>
    </source>
</evidence>
<feature type="transmembrane region" description="Helical" evidence="18">
    <location>
        <begin position="98"/>
        <end position="119"/>
    </location>
</feature>
<protein>
    <recommendedName>
        <fullName evidence="5 18">NADH-ubiquinone oxidoreductase chain 2</fullName>
        <ecNumber evidence="4 18">7.1.1.2</ecNumber>
    </recommendedName>
</protein>
<feature type="transmembrane region" description="Helical" evidence="18">
    <location>
        <begin position="57"/>
        <end position="75"/>
    </location>
</feature>
<name>A0A481N006_9ARAC</name>
<feature type="transmembrane region" description="Helical" evidence="18">
    <location>
        <begin position="182"/>
        <end position="202"/>
    </location>
</feature>
<feature type="transmembrane region" description="Helical" evidence="18">
    <location>
        <begin position="156"/>
        <end position="175"/>
    </location>
</feature>
<gene>
    <name evidence="20" type="primary">ND2</name>
</gene>
<accession>A0A481N006</accession>
<dbReference type="PANTHER" id="PTHR46552">
    <property type="entry name" value="NADH-UBIQUINONE OXIDOREDUCTASE CHAIN 2"/>
    <property type="match status" value="1"/>
</dbReference>
<dbReference type="GO" id="GO:0005743">
    <property type="term" value="C:mitochondrial inner membrane"/>
    <property type="evidence" value="ECO:0007669"/>
    <property type="project" value="UniProtKB-SubCell"/>
</dbReference>
<feature type="transmembrane region" description="Helical" evidence="18">
    <location>
        <begin position="126"/>
        <end position="150"/>
    </location>
</feature>
<feature type="transmembrane region" description="Helical" evidence="18">
    <location>
        <begin position="297"/>
        <end position="318"/>
    </location>
</feature>
<evidence type="ECO:0000256" key="5">
    <source>
        <dbReference type="ARBA" id="ARBA00021008"/>
    </source>
</evidence>
<dbReference type="EMBL" id="MH891570">
    <property type="protein sequence ID" value="QAU56479.1"/>
    <property type="molecule type" value="Genomic_DNA"/>
</dbReference>
<comment type="subcellular location">
    <subcellularLocation>
        <location evidence="2 18">Mitochondrion inner membrane</location>
        <topology evidence="2 18">Multi-pass membrane protein</topology>
    </subcellularLocation>
</comment>
<dbReference type="GO" id="GO:0008137">
    <property type="term" value="F:NADH dehydrogenase (ubiquinone) activity"/>
    <property type="evidence" value="ECO:0007669"/>
    <property type="project" value="UniProtKB-EC"/>
</dbReference>
<keyword evidence="13 18" id="KW-0520">NAD</keyword>
<dbReference type="EC" id="7.1.1.2" evidence="4 18"/>
<dbReference type="GeneID" id="39333848"/>
<evidence type="ECO:0000256" key="1">
    <source>
        <dbReference type="ARBA" id="ARBA00003257"/>
    </source>
</evidence>
<reference evidence="20" key="1">
    <citation type="submission" date="2018-09" db="EMBL/GenBank/DDBJ databases">
        <authorList>
            <person name="Chen C.-X."/>
            <person name="Yan Y."/>
            <person name="Xu K.-K."/>
            <person name="Yang W.-J."/>
            <person name="Yang D.-X."/>
            <person name="Li C."/>
        </authorList>
    </citation>
    <scope>NUCLEOTIDE SEQUENCE</scope>
</reference>
<evidence type="ECO:0000256" key="11">
    <source>
        <dbReference type="ARBA" id="ARBA00022982"/>
    </source>
</evidence>
<sequence length="319" mass="37776">MLIPSIYCFMFMYIMSFIMVLSSEDWFLIWLSLEINMMSFILLIYRRYSLKVIECCLSYFFIQSLGSAFLISMLYNDLYEFKSMICLILSYKIGAGPFFYWFPTMCLGIDWLSCYLLMMMQKFIPLLLMFMFIHWVLWIIMLISLFMGVFGSFNQINIKGLMAYSSIHHLGWIIMVGMSNKLMWMIYLLLYGMVLLSVVILFMKNETIDLFKMYNSSDKFWFILSMMSMAGIPPLLGFYLKWMALYNIMMVSEIMLMILIMVSVLMLYIYMRVVYDVMMMGGLGNSWLNFNLYKNEFMADVVGSLGMVLGLFFGLYLYM</sequence>
<evidence type="ECO:0000256" key="16">
    <source>
        <dbReference type="ARBA" id="ARBA00023136"/>
    </source>
</evidence>
<feature type="transmembrane region" description="Helical" evidence="18">
    <location>
        <begin position="27"/>
        <end position="45"/>
    </location>
</feature>
<dbReference type="InterPro" id="IPR050175">
    <property type="entry name" value="Complex_I_Subunit_2"/>
</dbReference>
<feature type="transmembrane region" description="Helical" evidence="18">
    <location>
        <begin position="222"/>
        <end position="242"/>
    </location>
</feature>
<dbReference type="Pfam" id="PF00361">
    <property type="entry name" value="Proton_antipo_M"/>
    <property type="match status" value="1"/>
</dbReference>
<comment type="catalytic activity">
    <reaction evidence="17 18">
        <text>a ubiquinone + NADH + 5 H(+)(in) = a ubiquinol + NAD(+) + 4 H(+)(out)</text>
        <dbReference type="Rhea" id="RHEA:29091"/>
        <dbReference type="Rhea" id="RHEA-COMP:9565"/>
        <dbReference type="Rhea" id="RHEA-COMP:9566"/>
        <dbReference type="ChEBI" id="CHEBI:15378"/>
        <dbReference type="ChEBI" id="CHEBI:16389"/>
        <dbReference type="ChEBI" id="CHEBI:17976"/>
        <dbReference type="ChEBI" id="CHEBI:57540"/>
        <dbReference type="ChEBI" id="CHEBI:57945"/>
        <dbReference type="EC" id="7.1.1.2"/>
    </reaction>
</comment>
<dbReference type="InterPro" id="IPR001750">
    <property type="entry name" value="ND/Mrp_TM"/>
</dbReference>
<keyword evidence="7 18" id="KW-0679">Respiratory chain</keyword>
<evidence type="ECO:0000313" key="20">
    <source>
        <dbReference type="EMBL" id="QAU56479.1"/>
    </source>
</evidence>
<evidence type="ECO:0000256" key="4">
    <source>
        <dbReference type="ARBA" id="ARBA00012944"/>
    </source>
</evidence>
<keyword evidence="6" id="KW-0813">Transport</keyword>
<dbReference type="RefSeq" id="YP_009562233.1">
    <property type="nucleotide sequence ID" value="NC_041120.1"/>
</dbReference>
<feature type="transmembrane region" description="Helical" evidence="18">
    <location>
        <begin position="254"/>
        <end position="271"/>
    </location>
</feature>
<evidence type="ECO:0000256" key="7">
    <source>
        <dbReference type="ARBA" id="ARBA00022660"/>
    </source>
</evidence>
<evidence type="ECO:0000259" key="19">
    <source>
        <dbReference type="Pfam" id="PF00361"/>
    </source>
</evidence>
<keyword evidence="10 18" id="KW-1278">Translocase</keyword>
<keyword evidence="9 18" id="KW-0999">Mitochondrion inner membrane</keyword>
<dbReference type="CTD" id="4536"/>
<proteinExistence type="inferred from homology"/>
<keyword evidence="12 18" id="KW-1133">Transmembrane helix</keyword>
<organism evidence="20">
    <name type="scientific">Cheliceroides longipalpis</name>
    <dbReference type="NCBI Taxonomy" id="1560386"/>
    <lineage>
        <taxon>Eukaryota</taxon>
        <taxon>Metazoa</taxon>
        <taxon>Ecdysozoa</taxon>
        <taxon>Arthropoda</taxon>
        <taxon>Chelicerata</taxon>
        <taxon>Arachnida</taxon>
        <taxon>Araneae</taxon>
        <taxon>Araneomorphae</taxon>
        <taxon>Entelegynae</taxon>
        <taxon>Dionycha</taxon>
        <taxon>Salticidae</taxon>
        <taxon>Salticinae</taxon>
        <taxon>Salticoida</taxon>
        <taxon>Hasariini</taxon>
        <taxon>Cheliceroides</taxon>
    </lineage>
</organism>
<evidence type="ECO:0000256" key="17">
    <source>
        <dbReference type="ARBA" id="ARBA00049551"/>
    </source>
</evidence>
<keyword evidence="15 18" id="KW-0496">Mitochondrion</keyword>
<dbReference type="PRINTS" id="PR01436">
    <property type="entry name" value="NADHDHGNASE2"/>
</dbReference>
<evidence type="ECO:0000256" key="2">
    <source>
        <dbReference type="ARBA" id="ARBA00004448"/>
    </source>
</evidence>
<evidence type="ECO:0000256" key="6">
    <source>
        <dbReference type="ARBA" id="ARBA00022448"/>
    </source>
</evidence>
<comment type="similarity">
    <text evidence="3 18">Belongs to the complex I subunit 2 family.</text>
</comment>
<keyword evidence="11 18" id="KW-0249">Electron transport</keyword>
<evidence type="ECO:0000256" key="10">
    <source>
        <dbReference type="ARBA" id="ARBA00022967"/>
    </source>
</evidence>
<evidence type="ECO:0000256" key="8">
    <source>
        <dbReference type="ARBA" id="ARBA00022692"/>
    </source>
</evidence>
<dbReference type="AlphaFoldDB" id="A0A481N006"/>
<evidence type="ECO:0000256" key="12">
    <source>
        <dbReference type="ARBA" id="ARBA00022989"/>
    </source>
</evidence>
<keyword evidence="14 18" id="KW-0830">Ubiquinone</keyword>
<comment type="function">
    <text evidence="1">Core subunit of the mitochondrial membrane respiratory chain NADH dehydrogenase (Complex I) that is believed to belong to the minimal assembly required for catalysis. Complex I functions in the transfer of electrons from NADH to the respiratory chain. The immediate electron acceptor for the enzyme is believed to be ubiquinone.</text>
</comment>
<reference evidence="20" key="2">
    <citation type="journal article" date="2019" name="Mitochondrial DNA Part B Resour">
        <title>The complete mitochondrial genome of a jumping spider, Cheliceroides longipalpis Zabka (Araneae: Salticidae).</title>
        <authorList>
            <person name="Chen C."/>
            <person name="Xu K."/>
            <person name="Yan Y."/>
            <person name="Yang W."/>
            <person name="Yang H."/>
            <person name="Li C."/>
            <person name="Yang D."/>
        </authorList>
    </citation>
    <scope>NUCLEOTIDE SEQUENCE</scope>
</reference>
<keyword evidence="8 18" id="KW-0812">Transmembrane</keyword>
<evidence type="ECO:0000256" key="15">
    <source>
        <dbReference type="ARBA" id="ARBA00023128"/>
    </source>
</evidence>
<dbReference type="PANTHER" id="PTHR46552:SF1">
    <property type="entry name" value="NADH-UBIQUINONE OXIDOREDUCTASE CHAIN 2"/>
    <property type="match status" value="1"/>
</dbReference>
<evidence type="ECO:0000256" key="3">
    <source>
        <dbReference type="ARBA" id="ARBA00007012"/>
    </source>
</evidence>